<feature type="chain" id="PRO_5045297408" evidence="5">
    <location>
        <begin position="23"/>
        <end position="145"/>
    </location>
</feature>
<keyword evidence="8" id="KW-1185">Reference proteome</keyword>
<feature type="domain" description="Cytochrome c" evidence="6">
    <location>
        <begin position="19"/>
        <end position="113"/>
    </location>
</feature>
<keyword evidence="1 4" id="KW-0349">Heme</keyword>
<evidence type="ECO:0000256" key="4">
    <source>
        <dbReference type="PROSITE-ProRule" id="PRU00433"/>
    </source>
</evidence>
<comment type="caution">
    <text evidence="7">The sequence shown here is derived from an EMBL/GenBank/DDBJ whole genome shotgun (WGS) entry which is preliminary data.</text>
</comment>
<dbReference type="InterPro" id="IPR009056">
    <property type="entry name" value="Cyt_c-like_dom"/>
</dbReference>
<dbReference type="PROSITE" id="PS51007">
    <property type="entry name" value="CYTC"/>
    <property type="match status" value="1"/>
</dbReference>
<evidence type="ECO:0000259" key="6">
    <source>
        <dbReference type="PROSITE" id="PS51007"/>
    </source>
</evidence>
<evidence type="ECO:0000256" key="1">
    <source>
        <dbReference type="ARBA" id="ARBA00022617"/>
    </source>
</evidence>
<gene>
    <name evidence="7" type="ORF">ACFOJE_05805</name>
</gene>
<dbReference type="SUPFAM" id="SSF46626">
    <property type="entry name" value="Cytochrome c"/>
    <property type="match status" value="1"/>
</dbReference>
<evidence type="ECO:0000256" key="2">
    <source>
        <dbReference type="ARBA" id="ARBA00022723"/>
    </source>
</evidence>
<evidence type="ECO:0000313" key="8">
    <source>
        <dbReference type="Proteomes" id="UP001595457"/>
    </source>
</evidence>
<organism evidence="7 8">
    <name type="scientific">Azotobacter bryophylli</name>
    <dbReference type="NCBI Taxonomy" id="1986537"/>
    <lineage>
        <taxon>Bacteria</taxon>
        <taxon>Pseudomonadati</taxon>
        <taxon>Pseudomonadota</taxon>
        <taxon>Gammaproteobacteria</taxon>
        <taxon>Pseudomonadales</taxon>
        <taxon>Pseudomonadaceae</taxon>
        <taxon>Azotobacter</taxon>
    </lineage>
</organism>
<feature type="signal peptide" evidence="5">
    <location>
        <begin position="1"/>
        <end position="22"/>
    </location>
</feature>
<name>A0ABV7ARN7_9GAMM</name>
<proteinExistence type="predicted"/>
<dbReference type="Gene3D" id="1.10.760.10">
    <property type="entry name" value="Cytochrome c-like domain"/>
    <property type="match status" value="1"/>
</dbReference>
<accession>A0ABV7ARN7</accession>
<dbReference type="Pfam" id="PF00034">
    <property type="entry name" value="Cytochrom_C"/>
    <property type="match status" value="1"/>
</dbReference>
<reference evidence="8" key="1">
    <citation type="journal article" date="2019" name="Int. J. Syst. Evol. Microbiol.">
        <title>The Global Catalogue of Microorganisms (GCM) 10K type strain sequencing project: providing services to taxonomists for standard genome sequencing and annotation.</title>
        <authorList>
            <consortium name="The Broad Institute Genomics Platform"/>
            <consortium name="The Broad Institute Genome Sequencing Center for Infectious Disease"/>
            <person name="Wu L."/>
            <person name="Ma J."/>
        </authorList>
    </citation>
    <scope>NUCLEOTIDE SEQUENCE [LARGE SCALE GENOMIC DNA]</scope>
    <source>
        <strain evidence="8">KCTC 62195</strain>
    </source>
</reference>
<evidence type="ECO:0000256" key="5">
    <source>
        <dbReference type="SAM" id="SignalP"/>
    </source>
</evidence>
<dbReference type="EMBL" id="JBHRSJ010000010">
    <property type="protein sequence ID" value="MFC2971730.1"/>
    <property type="molecule type" value="Genomic_DNA"/>
</dbReference>
<protein>
    <submittedName>
        <fullName evidence="7">C-type cytochrome</fullName>
    </submittedName>
</protein>
<evidence type="ECO:0000313" key="7">
    <source>
        <dbReference type="EMBL" id="MFC2971730.1"/>
    </source>
</evidence>
<evidence type="ECO:0000256" key="3">
    <source>
        <dbReference type="ARBA" id="ARBA00023004"/>
    </source>
</evidence>
<sequence>MNKFRVLGGALALLLASGQALADGKQLFNQHCSSCHGAEGAGIDGVAPPLRNPTLWQRLGEQAPTYLTGVWAGGLSGSLEVDGQTYRGLVMPPQTQIPAADLEQVAGYLLHDLNGAKQRVERAQIEAARQAPLSHQQLRALRKGV</sequence>
<keyword evidence="5" id="KW-0732">Signal</keyword>
<keyword evidence="2 4" id="KW-0479">Metal-binding</keyword>
<dbReference type="Proteomes" id="UP001595457">
    <property type="component" value="Unassembled WGS sequence"/>
</dbReference>
<dbReference type="RefSeq" id="WP_377813346.1">
    <property type="nucleotide sequence ID" value="NZ_JBHRSJ010000010.1"/>
</dbReference>
<dbReference type="InterPro" id="IPR036909">
    <property type="entry name" value="Cyt_c-like_dom_sf"/>
</dbReference>
<keyword evidence="3 4" id="KW-0408">Iron</keyword>